<dbReference type="GO" id="GO:0071013">
    <property type="term" value="C:catalytic step 2 spliceosome"/>
    <property type="evidence" value="ECO:0007669"/>
    <property type="project" value="TreeGrafter"/>
</dbReference>
<dbReference type="VEuPathDB" id="AmoebaDB:ACA1_366100"/>
<evidence type="ECO:0000256" key="1">
    <source>
        <dbReference type="PROSITE-ProRule" id="PRU00047"/>
    </source>
</evidence>
<keyword evidence="1" id="KW-0862">Zinc</keyword>
<dbReference type="Pfam" id="PF00098">
    <property type="entry name" value="zf-CCHC"/>
    <property type="match status" value="1"/>
</dbReference>
<dbReference type="GO" id="GO:0008270">
    <property type="term" value="F:zinc ion binding"/>
    <property type="evidence" value="ECO:0007669"/>
    <property type="project" value="UniProtKB-KW"/>
</dbReference>
<proteinExistence type="predicted"/>
<dbReference type="InterPro" id="IPR001878">
    <property type="entry name" value="Znf_CCHC"/>
</dbReference>
<keyword evidence="1" id="KW-0479">Metal-binding</keyword>
<protein>
    <submittedName>
        <fullName evidence="3">Zinc knuckle domain containing protein</fullName>
    </submittedName>
</protein>
<dbReference type="EMBL" id="KB008073">
    <property type="protein sequence ID" value="ELR13999.1"/>
    <property type="molecule type" value="Genomic_DNA"/>
</dbReference>
<evidence type="ECO:0000313" key="4">
    <source>
        <dbReference type="Proteomes" id="UP000011083"/>
    </source>
</evidence>
<sequence length="178" mass="20580">MITYLDFAEDDIQKVEDVLLQCRTKAEGSRRYGAPRYAPRAAIEVQYIKFIDPEHTSLRRVHNCFESAGKSTPRMWRRHPLWRDNGESKCFNCGQPGHSVAECPEPRDQAAIQRNRREFLDSTPVRFTGRYATSQKVLLDKFKPGELSEELKQALDILFTLLHEPRMVIESTLVVLDS</sequence>
<keyword evidence="4" id="KW-1185">Reference proteome</keyword>
<evidence type="ECO:0000313" key="3">
    <source>
        <dbReference type="EMBL" id="ELR13999.1"/>
    </source>
</evidence>
<dbReference type="AlphaFoldDB" id="L8GME5"/>
<dbReference type="PANTHER" id="PTHR13316">
    <property type="entry name" value="ZINC FINGER, CCHC DOMAIN CONTAINING 8"/>
    <property type="match status" value="1"/>
</dbReference>
<evidence type="ECO:0000259" key="2">
    <source>
        <dbReference type="PROSITE" id="PS50158"/>
    </source>
</evidence>
<dbReference type="InterPro" id="IPR052115">
    <property type="entry name" value="NEXT_complex_subunit_ZCCHC8"/>
</dbReference>
<organism evidence="3 4">
    <name type="scientific">Acanthamoeba castellanii (strain ATCC 30010 / Neff)</name>
    <dbReference type="NCBI Taxonomy" id="1257118"/>
    <lineage>
        <taxon>Eukaryota</taxon>
        <taxon>Amoebozoa</taxon>
        <taxon>Discosea</taxon>
        <taxon>Longamoebia</taxon>
        <taxon>Centramoebida</taxon>
        <taxon>Acanthamoebidae</taxon>
        <taxon>Acanthamoeba</taxon>
    </lineage>
</organism>
<dbReference type="STRING" id="1257118.L8GME5"/>
<dbReference type="RefSeq" id="XP_004336012.1">
    <property type="nucleotide sequence ID" value="XM_004335964.1"/>
</dbReference>
<dbReference type="PANTHER" id="PTHR13316:SF0">
    <property type="entry name" value="ZINC FINGER CCHC DOMAIN-CONTAINING PROTEIN 8"/>
    <property type="match status" value="1"/>
</dbReference>
<dbReference type="OrthoDB" id="3863715at2759"/>
<gene>
    <name evidence="3" type="ORF">ACA1_366100</name>
</gene>
<accession>L8GME5</accession>
<dbReference type="PROSITE" id="PS50158">
    <property type="entry name" value="ZF_CCHC"/>
    <property type="match status" value="1"/>
</dbReference>
<dbReference type="KEGG" id="acan:ACA1_366100"/>
<name>L8GME5_ACACF</name>
<dbReference type="SUPFAM" id="SSF57756">
    <property type="entry name" value="Retrovirus zinc finger-like domains"/>
    <property type="match status" value="1"/>
</dbReference>
<dbReference type="Gene3D" id="4.10.60.10">
    <property type="entry name" value="Zinc finger, CCHC-type"/>
    <property type="match status" value="1"/>
</dbReference>
<dbReference type="SMART" id="SM00343">
    <property type="entry name" value="ZnF_C2HC"/>
    <property type="match status" value="1"/>
</dbReference>
<keyword evidence="1" id="KW-0863">Zinc-finger</keyword>
<dbReference type="Proteomes" id="UP000011083">
    <property type="component" value="Unassembled WGS sequence"/>
</dbReference>
<dbReference type="InterPro" id="IPR036875">
    <property type="entry name" value="Znf_CCHC_sf"/>
</dbReference>
<dbReference type="GO" id="GO:0003723">
    <property type="term" value="F:RNA binding"/>
    <property type="evidence" value="ECO:0007669"/>
    <property type="project" value="TreeGrafter"/>
</dbReference>
<reference evidence="3 4" key="1">
    <citation type="journal article" date="2013" name="Genome Biol.">
        <title>Genome of Acanthamoeba castellanii highlights extensive lateral gene transfer and early evolution of tyrosine kinase signaling.</title>
        <authorList>
            <person name="Clarke M."/>
            <person name="Lohan A.J."/>
            <person name="Liu B."/>
            <person name="Lagkouvardos I."/>
            <person name="Roy S."/>
            <person name="Zafar N."/>
            <person name="Bertelli C."/>
            <person name="Schilde C."/>
            <person name="Kianianmomeni A."/>
            <person name="Burglin T.R."/>
            <person name="Frech C."/>
            <person name="Turcotte B."/>
            <person name="Kopec K.O."/>
            <person name="Synnott J.M."/>
            <person name="Choo C."/>
            <person name="Paponov I."/>
            <person name="Finkler A."/>
            <person name="Soon Heng Tan C."/>
            <person name="Hutchins A.P."/>
            <person name="Weinmeier T."/>
            <person name="Rattei T."/>
            <person name="Chu J.S."/>
            <person name="Gimenez G."/>
            <person name="Irimia M."/>
            <person name="Rigden D.J."/>
            <person name="Fitzpatrick D.A."/>
            <person name="Lorenzo-Morales J."/>
            <person name="Bateman A."/>
            <person name="Chiu C.H."/>
            <person name="Tang P."/>
            <person name="Hegemann P."/>
            <person name="Fromm H."/>
            <person name="Raoult D."/>
            <person name="Greub G."/>
            <person name="Miranda-Saavedra D."/>
            <person name="Chen N."/>
            <person name="Nash P."/>
            <person name="Ginger M.L."/>
            <person name="Horn M."/>
            <person name="Schaap P."/>
            <person name="Caler L."/>
            <person name="Loftus B."/>
        </authorList>
    </citation>
    <scope>NUCLEOTIDE SEQUENCE [LARGE SCALE GENOMIC DNA]</scope>
    <source>
        <strain evidence="3 4">Neff</strain>
    </source>
</reference>
<feature type="domain" description="CCHC-type" evidence="2">
    <location>
        <begin position="89"/>
        <end position="105"/>
    </location>
</feature>
<dbReference type="GeneID" id="14914662"/>